<dbReference type="Pfam" id="PF04231">
    <property type="entry name" value="Endonuclease_1"/>
    <property type="match status" value="1"/>
</dbReference>
<organism evidence="5 6">
    <name type="scientific">Gilliamella apis</name>
    <dbReference type="NCBI Taxonomy" id="1970738"/>
    <lineage>
        <taxon>Bacteria</taxon>
        <taxon>Pseudomonadati</taxon>
        <taxon>Pseudomonadota</taxon>
        <taxon>Gammaproteobacteria</taxon>
        <taxon>Orbales</taxon>
        <taxon>Orbaceae</taxon>
        <taxon>Gilliamella</taxon>
    </lineage>
</organism>
<keyword evidence="3" id="KW-0378">Hydrolase</keyword>
<evidence type="ECO:0000256" key="3">
    <source>
        <dbReference type="ARBA" id="ARBA00022801"/>
    </source>
</evidence>
<keyword evidence="2" id="KW-0540">Nuclease</keyword>
<dbReference type="EMBL" id="QGLO01000004">
    <property type="protein sequence ID" value="PXY91964.1"/>
    <property type="molecule type" value="Genomic_DNA"/>
</dbReference>
<evidence type="ECO:0000256" key="4">
    <source>
        <dbReference type="SAM" id="SignalP"/>
    </source>
</evidence>
<dbReference type="InterPro" id="IPR044925">
    <property type="entry name" value="His-Me_finger_sf"/>
</dbReference>
<protein>
    <submittedName>
        <fullName evidence="5">Deoxyribonuclease</fullName>
    </submittedName>
</protein>
<evidence type="ECO:0000256" key="2">
    <source>
        <dbReference type="ARBA" id="ARBA00022722"/>
    </source>
</evidence>
<dbReference type="RefSeq" id="WP_110447875.1">
    <property type="nucleotide sequence ID" value="NZ_CP132381.1"/>
</dbReference>
<dbReference type="SUPFAM" id="SSF54060">
    <property type="entry name" value="His-Me finger endonucleases"/>
    <property type="match status" value="1"/>
</dbReference>
<feature type="chain" id="PRO_5016180231" evidence="4">
    <location>
        <begin position="24"/>
        <end position="280"/>
    </location>
</feature>
<evidence type="ECO:0000256" key="1">
    <source>
        <dbReference type="ARBA" id="ARBA00006429"/>
    </source>
</evidence>
<gene>
    <name evidence="5" type="ORF">DKK78_06550</name>
</gene>
<comment type="similarity">
    <text evidence="1">Belongs to the EndA/NucM nuclease family.</text>
</comment>
<dbReference type="PANTHER" id="PTHR33607">
    <property type="entry name" value="ENDONUCLEASE-1"/>
    <property type="match status" value="1"/>
</dbReference>
<feature type="signal peptide" evidence="4">
    <location>
        <begin position="1"/>
        <end position="23"/>
    </location>
</feature>
<dbReference type="GO" id="GO:0004518">
    <property type="term" value="F:nuclease activity"/>
    <property type="evidence" value="ECO:0007669"/>
    <property type="project" value="UniProtKB-KW"/>
</dbReference>
<dbReference type="Proteomes" id="UP000247673">
    <property type="component" value="Unassembled WGS sequence"/>
</dbReference>
<keyword evidence="4" id="KW-0732">Signal</keyword>
<accession>A0A2V4DS93</accession>
<dbReference type="GO" id="GO:0016787">
    <property type="term" value="F:hydrolase activity"/>
    <property type="evidence" value="ECO:0007669"/>
    <property type="project" value="UniProtKB-KW"/>
</dbReference>
<dbReference type="OrthoDB" id="9800417at2"/>
<evidence type="ECO:0000313" key="5">
    <source>
        <dbReference type="EMBL" id="PXY91964.1"/>
    </source>
</evidence>
<name>A0A2V4DS93_9GAMM</name>
<comment type="caution">
    <text evidence="5">The sequence shown here is derived from an EMBL/GenBank/DDBJ whole genome shotgun (WGS) entry which is preliminary data.</text>
</comment>
<dbReference type="InterPro" id="IPR007346">
    <property type="entry name" value="Endonuclease-I"/>
</dbReference>
<reference evidence="5 6" key="1">
    <citation type="submission" date="2018-05" db="EMBL/GenBank/DDBJ databases">
        <title>Reference genomes for bee gut microbiota database.</title>
        <authorList>
            <person name="Ellegaard K.M."/>
        </authorList>
    </citation>
    <scope>NUCLEOTIDE SEQUENCE [LARGE SCALE GENOMIC DNA]</scope>
    <source>
        <strain evidence="5 6">ESL0172</strain>
    </source>
</reference>
<proteinExistence type="inferred from homology"/>
<dbReference type="PANTHER" id="PTHR33607:SF2">
    <property type="entry name" value="ENDONUCLEASE-1"/>
    <property type="match status" value="1"/>
</dbReference>
<evidence type="ECO:0000313" key="6">
    <source>
        <dbReference type="Proteomes" id="UP000247673"/>
    </source>
</evidence>
<sequence length="280" mass="32092">MDFAKKISLALAICFVLTANCYAKNCKKGIPCGNSCISANKTCRIDSYPVSGKSQPKSASAEVESSIVAINKQNFNTAKTHLVKIYKENPEQTTFYCGCNFSFEGKKGSIDFSQCGYKPRKNEQRASRIEWEHVMPAENFGRHLQCWQEGGRKGCKQDAIFNAMEGDLHNLQPAIGEVNGDRSNYRYSQFTKEFSQYGQCQSAVDFKARVFQPRQQIRGVIARTYFYMQNKYNINLSDSDNKLMLAWNEMYPPKQWECDRNRQIEKIQGNDNKFISEQCK</sequence>
<keyword evidence="6" id="KW-1185">Reference proteome</keyword>
<dbReference type="AlphaFoldDB" id="A0A2V4DS93"/>